<dbReference type="EMBL" id="VHII01000023">
    <property type="protein sequence ID" value="KAF1372464.1"/>
    <property type="molecule type" value="Genomic_DNA"/>
</dbReference>
<accession>A0A6A5E8X3</accession>
<evidence type="ECO:0000313" key="2">
    <source>
        <dbReference type="Proteomes" id="UP000465112"/>
    </source>
</evidence>
<organism evidence="1 2">
    <name type="scientific">Perca fluviatilis</name>
    <name type="common">European perch</name>
    <dbReference type="NCBI Taxonomy" id="8168"/>
    <lineage>
        <taxon>Eukaryota</taxon>
        <taxon>Metazoa</taxon>
        <taxon>Chordata</taxon>
        <taxon>Craniata</taxon>
        <taxon>Vertebrata</taxon>
        <taxon>Euteleostomi</taxon>
        <taxon>Actinopterygii</taxon>
        <taxon>Neopterygii</taxon>
        <taxon>Teleostei</taxon>
        <taxon>Neoteleostei</taxon>
        <taxon>Acanthomorphata</taxon>
        <taxon>Eupercaria</taxon>
        <taxon>Perciformes</taxon>
        <taxon>Percoidei</taxon>
        <taxon>Percidae</taxon>
        <taxon>Percinae</taxon>
        <taxon>Perca</taxon>
    </lineage>
</organism>
<sequence length="86" mass="9974">MTRWIFFAFFSHPTKSCMTKRRMSAACRSENSRRAPPSYLPYAISTEVIRGEQRVQEKWESSGKETLKAEELSLYSKTDCSFALLL</sequence>
<protein>
    <submittedName>
        <fullName evidence="1">Uncharacterized protein</fullName>
    </submittedName>
</protein>
<dbReference type="Proteomes" id="UP000465112">
    <property type="component" value="Chromosome 23"/>
</dbReference>
<gene>
    <name evidence="1" type="ORF">PFLUV_G00265660</name>
</gene>
<reference evidence="1 2" key="1">
    <citation type="submission" date="2019-06" db="EMBL/GenBank/DDBJ databases">
        <title>A chromosome-scale genome assembly of the European perch, Perca fluviatilis.</title>
        <authorList>
            <person name="Roques C."/>
            <person name="Zahm M."/>
            <person name="Cabau C."/>
            <person name="Klopp C."/>
            <person name="Bouchez O."/>
            <person name="Donnadieu C."/>
            <person name="Kuhl H."/>
            <person name="Gislard M."/>
            <person name="Guendouz S."/>
            <person name="Journot L."/>
            <person name="Haffray P."/>
            <person name="Bestin A."/>
            <person name="Morvezen R."/>
            <person name="Feron R."/>
            <person name="Wen M."/>
            <person name="Jouanno E."/>
            <person name="Herpin A."/>
            <person name="Schartl M."/>
            <person name="Postlethwait J."/>
            <person name="Schaerlinger B."/>
            <person name="Chardard D."/>
            <person name="Lecocq T."/>
            <person name="Poncet C."/>
            <person name="Jaffrelo L."/>
            <person name="Lampietro C."/>
            <person name="Guiguen Y."/>
        </authorList>
    </citation>
    <scope>NUCLEOTIDE SEQUENCE [LARGE SCALE GENOMIC DNA]</scope>
    <source>
        <tissue evidence="1">Blood</tissue>
    </source>
</reference>
<proteinExistence type="predicted"/>
<dbReference type="AlphaFoldDB" id="A0A6A5E8X3"/>
<evidence type="ECO:0000313" key="1">
    <source>
        <dbReference type="EMBL" id="KAF1372464.1"/>
    </source>
</evidence>
<keyword evidence="2" id="KW-1185">Reference proteome</keyword>
<comment type="caution">
    <text evidence="1">The sequence shown here is derived from an EMBL/GenBank/DDBJ whole genome shotgun (WGS) entry which is preliminary data.</text>
</comment>
<name>A0A6A5E8X3_PERFL</name>